<dbReference type="Proteomes" id="UP001156441">
    <property type="component" value="Unassembled WGS sequence"/>
</dbReference>
<proteinExistence type="predicted"/>
<evidence type="ECO:0000313" key="3">
    <source>
        <dbReference type="EMBL" id="MCT2582780.1"/>
    </source>
</evidence>
<dbReference type="SUPFAM" id="SSF53850">
    <property type="entry name" value="Periplasmic binding protein-like II"/>
    <property type="match status" value="1"/>
</dbReference>
<dbReference type="InterPro" id="IPR036465">
    <property type="entry name" value="vWFA_dom_sf"/>
</dbReference>
<name>A0ABT2J4I5_9PSEU</name>
<comment type="caution">
    <text evidence="3">The sequence shown here is derived from an EMBL/GenBank/DDBJ whole genome shotgun (WGS) entry which is preliminary data.</text>
</comment>
<organism evidence="3 4">
    <name type="scientific">Actinophytocola gossypii</name>
    <dbReference type="NCBI Taxonomy" id="2812003"/>
    <lineage>
        <taxon>Bacteria</taxon>
        <taxon>Bacillati</taxon>
        <taxon>Actinomycetota</taxon>
        <taxon>Actinomycetes</taxon>
        <taxon>Pseudonocardiales</taxon>
        <taxon>Pseudonocardiaceae</taxon>
    </lineage>
</organism>
<dbReference type="Pfam" id="PF00092">
    <property type="entry name" value="VWA"/>
    <property type="match status" value="1"/>
</dbReference>
<reference evidence="3 4" key="1">
    <citation type="submission" date="2021-02" db="EMBL/GenBank/DDBJ databases">
        <title>Actinophytocola xerophila sp. nov., isolated from soil of cotton cropping field.</title>
        <authorList>
            <person name="Huang R."/>
            <person name="Chen X."/>
            <person name="Ge X."/>
            <person name="Liu W."/>
        </authorList>
    </citation>
    <scope>NUCLEOTIDE SEQUENCE [LARGE SCALE GENOMIC DNA]</scope>
    <source>
        <strain evidence="3 4">S1-96</strain>
    </source>
</reference>
<dbReference type="Gene3D" id="3.40.50.410">
    <property type="entry name" value="von Willebrand factor, type A domain"/>
    <property type="match status" value="1"/>
</dbReference>
<evidence type="ECO:0000313" key="4">
    <source>
        <dbReference type="Proteomes" id="UP001156441"/>
    </source>
</evidence>
<feature type="compositionally biased region" description="Basic and acidic residues" evidence="1">
    <location>
        <begin position="312"/>
        <end position="326"/>
    </location>
</feature>
<dbReference type="RefSeq" id="WP_260190115.1">
    <property type="nucleotide sequence ID" value="NZ_JAFFZE010000006.1"/>
</dbReference>
<evidence type="ECO:0000259" key="2">
    <source>
        <dbReference type="PROSITE" id="PS50234"/>
    </source>
</evidence>
<dbReference type="Pfam" id="PF13531">
    <property type="entry name" value="SBP_bac_11"/>
    <property type="match status" value="1"/>
</dbReference>
<dbReference type="SMART" id="SM00327">
    <property type="entry name" value="VWA"/>
    <property type="match status" value="1"/>
</dbReference>
<keyword evidence="4" id="KW-1185">Reference proteome</keyword>
<feature type="region of interest" description="Disordered" evidence="1">
    <location>
        <begin position="311"/>
        <end position="337"/>
    </location>
</feature>
<dbReference type="EMBL" id="JAFFZE010000006">
    <property type="protein sequence ID" value="MCT2582780.1"/>
    <property type="molecule type" value="Genomic_DNA"/>
</dbReference>
<feature type="domain" description="VWFA" evidence="2">
    <location>
        <begin position="357"/>
        <end position="550"/>
    </location>
</feature>
<evidence type="ECO:0000256" key="1">
    <source>
        <dbReference type="SAM" id="MobiDB-lite"/>
    </source>
</evidence>
<dbReference type="PROSITE" id="PS50234">
    <property type="entry name" value="VWFA"/>
    <property type="match status" value="1"/>
</dbReference>
<protein>
    <submittedName>
        <fullName evidence="3">VWA domain-containing protein</fullName>
    </submittedName>
</protein>
<gene>
    <name evidence="3" type="ORF">JT362_06565</name>
</gene>
<accession>A0ABT2J4I5</accession>
<sequence length="566" mass="60426">MGRHSSVKSRGARSRSPVILLSVLLVLALLGWLTVDFLSQRLGASDCESTTTVRVTAAEDIAPVVDQLADRVAEQEGDACYEVSVTARESSVTADSLVLSDGTERPHVWIPESTIWLQRAQEKGAWNVPVQGTSIASSPVVLALTEEAASRIGWPSDEPTWAEVLGPEARQDLTIGMPDPAREPAGVSTLFGVRDLHGDNAQAITAELRTLSPNTVPRAADLFTRLPGVASSEEPLDGFPASELAVLRHNVRGSGVPLVAVYAQPAVPALDYPYVVLPDTEPAERDAAERFLSELIAQEAAGVLADAGFRTPDGEMLRDRDNDRRTMGRKMTPAPLPEPAQVDQVLNQWAGVNLSARIQVLLDVSGSMNEPVPGTGRNRMAVTLQAAELGIGLMKPTTKLGIWLFSTNLDGENRDHRELVPVRPVSDLQSTGAIERLREVQALPNGATGLYDSTLAAYRSATQNFEPGRINLVIVLTDGRNEDANGISREGLLAELGALQDPRRPVQIIGIGIGPDIDEAELQAIAGATGGQAFTTPDPTKIGDIFYAALSKLLCQPPECQPTEGG</sequence>
<dbReference type="SUPFAM" id="SSF53300">
    <property type="entry name" value="vWA-like"/>
    <property type="match status" value="1"/>
</dbReference>
<dbReference type="InterPro" id="IPR002035">
    <property type="entry name" value="VWF_A"/>
</dbReference>